<reference evidence="1" key="3">
    <citation type="submission" date="2022-12" db="EMBL/GenBank/DDBJ databases">
        <authorList>
            <person name="Sun Q."/>
            <person name="Kim S."/>
        </authorList>
    </citation>
    <scope>NUCLEOTIDE SEQUENCE</scope>
    <source>
        <strain evidence="1">KCTC 12344</strain>
    </source>
</reference>
<dbReference type="Proteomes" id="UP000294359">
    <property type="component" value="Chromosome"/>
</dbReference>
<dbReference type="RefSeq" id="WP_134387742.1">
    <property type="nucleotide sequence ID" value="NZ_BMWW01000003.1"/>
</dbReference>
<evidence type="ECO:0000313" key="2">
    <source>
        <dbReference type="EMBL" id="QBQ39048.1"/>
    </source>
</evidence>
<evidence type="ECO:0000313" key="1">
    <source>
        <dbReference type="EMBL" id="GGY86782.1"/>
    </source>
</evidence>
<reference evidence="1" key="1">
    <citation type="journal article" date="2014" name="Int. J. Syst. Evol. Microbiol.">
        <title>Complete genome sequence of Corynebacterium casei LMG S-19264T (=DSM 44701T), isolated from a smear-ripened cheese.</title>
        <authorList>
            <consortium name="US DOE Joint Genome Institute (JGI-PGF)"/>
            <person name="Walter F."/>
            <person name="Albersmeier A."/>
            <person name="Kalinowski J."/>
            <person name="Ruckert C."/>
        </authorList>
    </citation>
    <scope>NUCLEOTIDE SEQUENCE</scope>
    <source>
        <strain evidence="1">KCTC 12344</strain>
    </source>
</reference>
<sequence length="59" mass="6534">MEYLVEQLYEDTGALPRFGLSRGSPGGAAALVADCGEQCPYRWVVSLPRRTAADWMRDT</sequence>
<gene>
    <name evidence="2" type="ORF">E1742_25050</name>
    <name evidence="1" type="ORF">GCM10007388_20090</name>
</gene>
<evidence type="ECO:0000313" key="3">
    <source>
        <dbReference type="Proteomes" id="UP000294359"/>
    </source>
</evidence>
<dbReference type="Proteomes" id="UP000619512">
    <property type="component" value="Unassembled WGS sequence"/>
</dbReference>
<dbReference type="EMBL" id="CP038026">
    <property type="protein sequence ID" value="QBQ39048.1"/>
    <property type="molecule type" value="Genomic_DNA"/>
</dbReference>
<dbReference type="AlphaFoldDB" id="A0A4V1AUG1"/>
<dbReference type="EMBL" id="BMWW01000003">
    <property type="protein sequence ID" value="GGY86782.1"/>
    <property type="molecule type" value="Genomic_DNA"/>
</dbReference>
<organism evidence="1 4">
    <name type="scientific">Pseudoduganella plicata</name>
    <dbReference type="NCBI Taxonomy" id="321984"/>
    <lineage>
        <taxon>Bacteria</taxon>
        <taxon>Pseudomonadati</taxon>
        <taxon>Pseudomonadota</taxon>
        <taxon>Betaproteobacteria</taxon>
        <taxon>Burkholderiales</taxon>
        <taxon>Oxalobacteraceae</taxon>
        <taxon>Telluria group</taxon>
        <taxon>Pseudoduganella</taxon>
    </lineage>
</organism>
<name>A0A4V1AUG1_9BURK</name>
<keyword evidence="3" id="KW-1185">Reference proteome</keyword>
<accession>A0A4V1AUG1</accession>
<reference evidence="2 3" key="2">
    <citation type="submission" date="2019-03" db="EMBL/GenBank/DDBJ databases">
        <title>Draft Genome Sequences of Six Type Strains of the Genus Massilia.</title>
        <authorList>
            <person name="Miess H."/>
            <person name="Frediansyhah A."/>
            <person name="Gross H."/>
        </authorList>
    </citation>
    <scope>NUCLEOTIDE SEQUENCE [LARGE SCALE GENOMIC DNA]</scope>
    <source>
        <strain evidence="2 3">DSM 17505</strain>
    </source>
</reference>
<protein>
    <submittedName>
        <fullName evidence="1">Uncharacterized protein</fullName>
    </submittedName>
</protein>
<evidence type="ECO:0000313" key="4">
    <source>
        <dbReference type="Proteomes" id="UP000619512"/>
    </source>
</evidence>
<proteinExistence type="predicted"/>